<organism evidence="3 4">
    <name type="scientific">Rufibacter quisquiliarum</name>
    <dbReference type="NCBI Taxonomy" id="1549639"/>
    <lineage>
        <taxon>Bacteria</taxon>
        <taxon>Pseudomonadati</taxon>
        <taxon>Bacteroidota</taxon>
        <taxon>Cytophagia</taxon>
        <taxon>Cytophagales</taxon>
        <taxon>Hymenobacteraceae</taxon>
        <taxon>Rufibacter</taxon>
    </lineage>
</organism>
<dbReference type="PANTHER" id="PTHR33055">
    <property type="entry name" value="TRANSPOSASE FOR INSERTION SEQUENCE ELEMENT IS1111A"/>
    <property type="match status" value="1"/>
</dbReference>
<dbReference type="GO" id="GO:0004803">
    <property type="term" value="F:transposase activity"/>
    <property type="evidence" value="ECO:0007669"/>
    <property type="project" value="InterPro"/>
</dbReference>
<sequence>MEKNLSVGIDVSKLVLDATVLFPNGDHAHQQFKINKVGFGQLLRWVGKFIAYATCRTVFGFEDTGVYSVGLGRFLSELKLKYVSENACRIRRSMGTVRGKDDKADSLLIARYLKRNLEELSFNGAAPDLLLELSQLFSQRERLLKEKSAHKARIRELKVLGRCLDVRFPLRIEKEMVCLLDRKLKEVQAEINRLIEAQRELREKKGLLCSVPGVGEQTATQMLILTRGFTRFPS</sequence>
<dbReference type="PANTHER" id="PTHR33055:SF3">
    <property type="entry name" value="PUTATIVE TRANSPOSASE FOR IS117-RELATED"/>
    <property type="match status" value="1"/>
</dbReference>
<dbReference type="Proteomes" id="UP000563094">
    <property type="component" value="Unassembled WGS sequence"/>
</dbReference>
<keyword evidence="4" id="KW-1185">Reference proteome</keyword>
<gene>
    <name evidence="3" type="ORF">FHS90_004143</name>
</gene>
<proteinExistence type="predicted"/>
<evidence type="ECO:0000313" key="3">
    <source>
        <dbReference type="EMBL" id="MBA9079407.1"/>
    </source>
</evidence>
<dbReference type="GO" id="GO:0006313">
    <property type="term" value="P:DNA transposition"/>
    <property type="evidence" value="ECO:0007669"/>
    <property type="project" value="InterPro"/>
</dbReference>
<dbReference type="RefSeq" id="WP_182514307.1">
    <property type="nucleotide sequence ID" value="NZ_JACJIQ010000022.1"/>
</dbReference>
<dbReference type="AlphaFoldDB" id="A0A839GX23"/>
<dbReference type="InterPro" id="IPR047650">
    <property type="entry name" value="Transpos_IS110"/>
</dbReference>
<evidence type="ECO:0000259" key="2">
    <source>
        <dbReference type="Pfam" id="PF01548"/>
    </source>
</evidence>
<reference evidence="3 4" key="1">
    <citation type="submission" date="2020-08" db="EMBL/GenBank/DDBJ databases">
        <title>Genomic Encyclopedia of Type Strains, Phase IV (KMG-IV): sequencing the most valuable type-strain genomes for metagenomic binning, comparative biology and taxonomic classification.</title>
        <authorList>
            <person name="Goeker M."/>
        </authorList>
    </citation>
    <scope>NUCLEOTIDE SEQUENCE [LARGE SCALE GENOMIC DNA]</scope>
    <source>
        <strain evidence="3 4">DSM 29854</strain>
    </source>
</reference>
<feature type="domain" description="Transposase IS110-like N-terminal" evidence="2">
    <location>
        <begin position="7"/>
        <end position="157"/>
    </location>
</feature>
<evidence type="ECO:0000256" key="1">
    <source>
        <dbReference type="SAM" id="Coils"/>
    </source>
</evidence>
<dbReference type="InterPro" id="IPR002525">
    <property type="entry name" value="Transp_IS110-like_N"/>
</dbReference>
<comment type="caution">
    <text evidence="3">The sequence shown here is derived from an EMBL/GenBank/DDBJ whole genome shotgun (WGS) entry which is preliminary data.</text>
</comment>
<evidence type="ECO:0000313" key="4">
    <source>
        <dbReference type="Proteomes" id="UP000563094"/>
    </source>
</evidence>
<name>A0A839GX23_9BACT</name>
<dbReference type="Pfam" id="PF01548">
    <property type="entry name" value="DEDD_Tnp_IS110"/>
    <property type="match status" value="1"/>
</dbReference>
<dbReference type="GO" id="GO:0003677">
    <property type="term" value="F:DNA binding"/>
    <property type="evidence" value="ECO:0007669"/>
    <property type="project" value="InterPro"/>
</dbReference>
<accession>A0A839GX23</accession>
<feature type="coiled-coil region" evidence="1">
    <location>
        <begin position="140"/>
        <end position="204"/>
    </location>
</feature>
<keyword evidence="1" id="KW-0175">Coiled coil</keyword>
<dbReference type="EMBL" id="JACJIQ010000022">
    <property type="protein sequence ID" value="MBA9079407.1"/>
    <property type="molecule type" value="Genomic_DNA"/>
</dbReference>
<protein>
    <submittedName>
        <fullName evidence="3">Transposase</fullName>
    </submittedName>
</protein>